<comment type="subcellular location">
    <subcellularLocation>
        <location evidence="7">Cell inner membrane</location>
        <topology evidence="7">Multi-pass membrane protein</topology>
    </subcellularLocation>
    <subcellularLocation>
        <location evidence="1">Cell membrane</location>
        <topology evidence="1">Multi-pass membrane protein</topology>
    </subcellularLocation>
</comment>
<dbReference type="InterPro" id="IPR006685">
    <property type="entry name" value="MscS_channel_2nd"/>
</dbReference>
<dbReference type="InterPro" id="IPR023408">
    <property type="entry name" value="MscS_beta-dom_sf"/>
</dbReference>
<dbReference type="EMBL" id="JABCSC020000001">
    <property type="protein sequence ID" value="NSL54114.1"/>
    <property type="molecule type" value="Genomic_DNA"/>
</dbReference>
<comment type="caution">
    <text evidence="7">Lacks conserved residue(s) required for the propagation of feature annotation.</text>
</comment>
<evidence type="ECO:0000256" key="3">
    <source>
        <dbReference type="ARBA" id="ARBA00022475"/>
    </source>
</evidence>
<feature type="transmembrane region" description="Helical" evidence="7">
    <location>
        <begin position="306"/>
        <end position="323"/>
    </location>
</feature>
<gene>
    <name evidence="11" type="ORF">HJ583_003660</name>
</gene>
<feature type="transmembrane region" description="Helical" evidence="7">
    <location>
        <begin position="201"/>
        <end position="222"/>
    </location>
</feature>
<dbReference type="Gene3D" id="3.30.70.100">
    <property type="match status" value="1"/>
</dbReference>
<feature type="domain" description="Mechanosensitive ion channel MscS C-terminal" evidence="10">
    <location>
        <begin position="425"/>
        <end position="509"/>
    </location>
</feature>
<dbReference type="Pfam" id="PF00924">
    <property type="entry name" value="MS_channel_2nd"/>
    <property type="match status" value="1"/>
</dbReference>
<keyword evidence="8" id="KW-0732">Signal</keyword>
<evidence type="ECO:0000256" key="7">
    <source>
        <dbReference type="RuleBase" id="RU369025"/>
    </source>
</evidence>
<feature type="transmembrane region" description="Helical" evidence="7">
    <location>
        <begin position="335"/>
        <end position="362"/>
    </location>
</feature>
<dbReference type="InterPro" id="IPR011066">
    <property type="entry name" value="MscS_channel_C_sf"/>
</dbReference>
<keyword evidence="7" id="KW-0406">Ion transport</keyword>
<comment type="similarity">
    <text evidence="2 7">Belongs to the MscS (TC 1.A.23) family.</text>
</comment>
<evidence type="ECO:0000256" key="1">
    <source>
        <dbReference type="ARBA" id="ARBA00004651"/>
    </source>
</evidence>
<evidence type="ECO:0000259" key="10">
    <source>
        <dbReference type="Pfam" id="PF21082"/>
    </source>
</evidence>
<evidence type="ECO:0000259" key="9">
    <source>
        <dbReference type="Pfam" id="PF00924"/>
    </source>
</evidence>
<keyword evidence="3" id="KW-1003">Cell membrane</keyword>
<dbReference type="Gene3D" id="2.30.30.60">
    <property type="match status" value="1"/>
</dbReference>
<feature type="signal peptide" evidence="8">
    <location>
        <begin position="1"/>
        <end position="30"/>
    </location>
</feature>
<keyword evidence="4 7" id="KW-0812">Transmembrane</keyword>
<reference evidence="11 12" key="1">
    <citation type="submission" date="2020-06" db="EMBL/GenBank/DDBJ databases">
        <title>Draft genome of Uliginosibacterium sp. IMCC34675.</title>
        <authorList>
            <person name="Song J."/>
        </authorList>
    </citation>
    <scope>NUCLEOTIDE SEQUENCE [LARGE SCALE GENOMIC DNA]</scope>
    <source>
        <strain evidence="11 12">IMCC34675</strain>
    </source>
</reference>
<dbReference type="SUPFAM" id="SSF82689">
    <property type="entry name" value="Mechanosensitive channel protein MscS (YggB), C-terminal domain"/>
    <property type="match status" value="1"/>
</dbReference>
<keyword evidence="7" id="KW-0407">Ion channel</keyword>
<evidence type="ECO:0000256" key="2">
    <source>
        <dbReference type="ARBA" id="ARBA00008017"/>
    </source>
</evidence>
<feature type="transmembrane region" description="Helical" evidence="7">
    <location>
        <begin position="242"/>
        <end position="275"/>
    </location>
</feature>
<evidence type="ECO:0000256" key="4">
    <source>
        <dbReference type="ARBA" id="ARBA00022692"/>
    </source>
</evidence>
<dbReference type="Gene3D" id="1.10.287.1260">
    <property type="match status" value="1"/>
</dbReference>
<keyword evidence="7" id="KW-0813">Transport</keyword>
<sequence>MPPLLHRFARSLLLPLLALGMLLTSAPGLGAETQASATLSIMNREVVQFRAPLLGASPQQRVARSEQALREAIAHGGKLELSVQATPAGNSILLDNFLLFTLQPEDVDKLSGQTLEALTAETLHRLEQIREENHESRDLKLLLRGLAWVVGESAIYALALWLLLRSRRWLNARLIRAAARQSEHLKIIPGELLQPRRLLDLLGKVLAVPYWGAIALLAYTWLSTVLGQFPYTRAWGERLSDFLIGIVITLGQGILRAIPDLVIAACMFLIAHAVVRILRPFFDRIEAGSEAFSWLDAETVRPTRNIVTGIIWIFALVMAYPYLPGSNSEAFKGVSVLLGLMISLGASSVVGQAASGLILMYTRTLRRGEYVRIGEHEGTIVEMGVFNTRLRTGRGSEITLPNSLIVGHSTTNYSRTVKGKGYVVDTAVTIGYDTPWRQVEAMLIEAAGRTDGIVAKPRPAVFQTALSDFYPEYTLVCQAVPSEPRPRAEVLSELHAHIQDVFNEYGVQIMSPHYLGDPASDKIVPPARWYAAPARQPES</sequence>
<evidence type="ECO:0000313" key="11">
    <source>
        <dbReference type="EMBL" id="NSL54114.1"/>
    </source>
</evidence>
<dbReference type="InterPro" id="IPR045275">
    <property type="entry name" value="MscS_archaea/bacteria_type"/>
</dbReference>
<keyword evidence="7" id="KW-0997">Cell inner membrane</keyword>
<dbReference type="InterPro" id="IPR010920">
    <property type="entry name" value="LSM_dom_sf"/>
</dbReference>
<feature type="chain" id="PRO_5046954733" description="Small-conductance mechanosensitive channel" evidence="8">
    <location>
        <begin position="31"/>
        <end position="539"/>
    </location>
</feature>
<comment type="subunit">
    <text evidence="7">Homoheptamer.</text>
</comment>
<proteinExistence type="inferred from homology"/>
<dbReference type="PANTHER" id="PTHR30221:SF18">
    <property type="entry name" value="SLL0590 PROTEIN"/>
    <property type="match status" value="1"/>
</dbReference>
<dbReference type="PANTHER" id="PTHR30221">
    <property type="entry name" value="SMALL-CONDUCTANCE MECHANOSENSITIVE CHANNEL"/>
    <property type="match status" value="1"/>
</dbReference>
<keyword evidence="12" id="KW-1185">Reference proteome</keyword>
<keyword evidence="6 7" id="KW-0472">Membrane</keyword>
<comment type="caution">
    <text evidence="11">The sequence shown here is derived from an EMBL/GenBank/DDBJ whole genome shotgun (WGS) entry which is preliminary data.</text>
</comment>
<dbReference type="Proteomes" id="UP000778523">
    <property type="component" value="Unassembled WGS sequence"/>
</dbReference>
<dbReference type="Pfam" id="PF21082">
    <property type="entry name" value="MS_channel_3rd"/>
    <property type="match status" value="1"/>
</dbReference>
<evidence type="ECO:0000256" key="8">
    <source>
        <dbReference type="SAM" id="SignalP"/>
    </source>
</evidence>
<evidence type="ECO:0000256" key="6">
    <source>
        <dbReference type="ARBA" id="ARBA00023136"/>
    </source>
</evidence>
<organism evidence="11 12">
    <name type="scientific">Uliginosibacterium aquaticum</name>
    <dbReference type="NCBI Taxonomy" id="2731212"/>
    <lineage>
        <taxon>Bacteria</taxon>
        <taxon>Pseudomonadati</taxon>
        <taxon>Pseudomonadota</taxon>
        <taxon>Betaproteobacteria</taxon>
        <taxon>Rhodocyclales</taxon>
        <taxon>Zoogloeaceae</taxon>
        <taxon>Uliginosibacterium</taxon>
    </lineage>
</organism>
<dbReference type="SUPFAM" id="SSF50182">
    <property type="entry name" value="Sm-like ribonucleoproteins"/>
    <property type="match status" value="1"/>
</dbReference>
<name>A0ABX2IHJ8_9RHOO</name>
<protein>
    <recommendedName>
        <fullName evidence="7">Small-conductance mechanosensitive channel</fullName>
    </recommendedName>
</protein>
<keyword evidence="5 7" id="KW-1133">Transmembrane helix</keyword>
<evidence type="ECO:0000313" key="12">
    <source>
        <dbReference type="Proteomes" id="UP000778523"/>
    </source>
</evidence>
<feature type="domain" description="Mechanosensitive ion channel MscS" evidence="9">
    <location>
        <begin position="350"/>
        <end position="415"/>
    </location>
</feature>
<dbReference type="RefSeq" id="WP_170020574.1">
    <property type="nucleotide sequence ID" value="NZ_JABCSC020000001.1"/>
</dbReference>
<comment type="function">
    <text evidence="7">Mechanosensitive channel that participates in the regulation of osmotic pressure changes within the cell, opening in response to stretch forces in the membrane lipid bilayer, without the need for other proteins. Contributes to normal resistance to hypoosmotic shock. Forms an ion channel of 1.0 nanosiemens conductance with a slight preference for anions.</text>
</comment>
<dbReference type="InterPro" id="IPR049278">
    <property type="entry name" value="MS_channel_C"/>
</dbReference>
<evidence type="ECO:0000256" key="5">
    <source>
        <dbReference type="ARBA" id="ARBA00022989"/>
    </source>
</evidence>
<accession>A0ABX2IHJ8</accession>
<feature type="transmembrane region" description="Helical" evidence="7">
    <location>
        <begin position="141"/>
        <end position="164"/>
    </location>
</feature>